<feature type="transmembrane region" description="Helical" evidence="1">
    <location>
        <begin position="149"/>
        <end position="173"/>
    </location>
</feature>
<keyword evidence="1" id="KW-0812">Transmembrane</keyword>
<dbReference type="WBParaSite" id="ACRNAN_scaffold1598.g29232.t1">
    <property type="protein sequence ID" value="ACRNAN_scaffold1598.g29232.t1"/>
    <property type="gene ID" value="ACRNAN_scaffold1598.g29232"/>
</dbReference>
<feature type="transmembrane region" description="Helical" evidence="1">
    <location>
        <begin position="76"/>
        <end position="96"/>
    </location>
</feature>
<sequence length="219" mass="24419">MNDSVYDKHPLINNEIINNKTNSVPIVSRQPSNETEEPQFGQEWPCGACAVLLGTCHLTAGLTLIIFDVITNHVSGTAFAISASLSYIICAILAFIGARRLDRAAQLMLVFFTLVSLAMSLALFFESGVLVSKLCTPKEILHCSHRKNIVHTFLLCLSLMETVFCTITLIVCFRSLRRAYFVPEPGFPYGTLIAGNFRTLRFDPPILTRRSHLVDELLR</sequence>
<dbReference type="AlphaFoldDB" id="A0A914CZ82"/>
<reference evidence="3" key="1">
    <citation type="submission" date="2022-11" db="UniProtKB">
        <authorList>
            <consortium name="WormBaseParasite"/>
        </authorList>
    </citation>
    <scope>IDENTIFICATION</scope>
</reference>
<proteinExistence type="predicted"/>
<name>A0A914CZ82_9BILA</name>
<evidence type="ECO:0000313" key="3">
    <source>
        <dbReference type="WBParaSite" id="ACRNAN_scaffold1598.g29232.t1"/>
    </source>
</evidence>
<evidence type="ECO:0000313" key="2">
    <source>
        <dbReference type="Proteomes" id="UP000887540"/>
    </source>
</evidence>
<keyword evidence="1" id="KW-1133">Transmembrane helix</keyword>
<organism evidence="2 3">
    <name type="scientific">Acrobeloides nanus</name>
    <dbReference type="NCBI Taxonomy" id="290746"/>
    <lineage>
        <taxon>Eukaryota</taxon>
        <taxon>Metazoa</taxon>
        <taxon>Ecdysozoa</taxon>
        <taxon>Nematoda</taxon>
        <taxon>Chromadorea</taxon>
        <taxon>Rhabditida</taxon>
        <taxon>Tylenchina</taxon>
        <taxon>Cephalobomorpha</taxon>
        <taxon>Cephaloboidea</taxon>
        <taxon>Cephalobidae</taxon>
        <taxon>Acrobeloides</taxon>
    </lineage>
</organism>
<protein>
    <submittedName>
        <fullName evidence="3">Uncharacterized protein</fullName>
    </submittedName>
</protein>
<feature type="transmembrane region" description="Helical" evidence="1">
    <location>
        <begin position="108"/>
        <end position="129"/>
    </location>
</feature>
<dbReference type="Proteomes" id="UP000887540">
    <property type="component" value="Unplaced"/>
</dbReference>
<keyword evidence="2" id="KW-1185">Reference proteome</keyword>
<feature type="transmembrane region" description="Helical" evidence="1">
    <location>
        <begin position="48"/>
        <end position="70"/>
    </location>
</feature>
<accession>A0A914CZ82</accession>
<keyword evidence="1" id="KW-0472">Membrane</keyword>
<evidence type="ECO:0000256" key="1">
    <source>
        <dbReference type="SAM" id="Phobius"/>
    </source>
</evidence>